<keyword evidence="3 5" id="KW-1133">Transmembrane helix</keyword>
<name>A0A1I8P6Z5_STOCA</name>
<feature type="transmembrane region" description="Helical" evidence="5">
    <location>
        <begin position="350"/>
        <end position="370"/>
    </location>
</feature>
<dbReference type="PROSITE" id="PS50850">
    <property type="entry name" value="MFS"/>
    <property type="match status" value="1"/>
</dbReference>
<dbReference type="InterPro" id="IPR036259">
    <property type="entry name" value="MFS_trans_sf"/>
</dbReference>
<accession>A0A1I8P6Z5</accession>
<keyword evidence="2 5" id="KW-0812">Transmembrane</keyword>
<feature type="transmembrane region" description="Helical" evidence="5">
    <location>
        <begin position="448"/>
        <end position="466"/>
    </location>
</feature>
<feature type="transmembrane region" description="Helical" evidence="5">
    <location>
        <begin position="321"/>
        <end position="338"/>
    </location>
</feature>
<evidence type="ECO:0000256" key="1">
    <source>
        <dbReference type="ARBA" id="ARBA00004141"/>
    </source>
</evidence>
<dbReference type="PANTHER" id="PTHR24064">
    <property type="entry name" value="SOLUTE CARRIER FAMILY 22 MEMBER"/>
    <property type="match status" value="1"/>
</dbReference>
<dbReference type="STRING" id="35570.A0A1I8P6Z5"/>
<evidence type="ECO:0000313" key="7">
    <source>
        <dbReference type="EnsemblMetazoa" id="SCAU005406-PA"/>
    </source>
</evidence>
<dbReference type="InterPro" id="IPR020846">
    <property type="entry name" value="MFS_dom"/>
</dbReference>
<dbReference type="AlphaFoldDB" id="A0A1I8P6Z5"/>
<dbReference type="InterPro" id="IPR005828">
    <property type="entry name" value="MFS_sugar_transport-like"/>
</dbReference>
<dbReference type="VEuPathDB" id="VectorBase:SCAU005406"/>
<sequence>MLELDKILEKCGDRHRLQAIMLLLFCVINLLSAVHYYSQTIISFVPKYWCANDLAALDVSATSTPLSMESSCLANRSDPTSTCNKFHYDLYMGYKSFTSELNWICNDGWKLSLGQSMFFVGSVVGSLVFGVLADMVGRLPILIAANMVAMLGNILTIFGTDLISFSIFRFISGLATDSNFVMMYILVMEYLRPSLRTIGLSICIGFFYCIGSMAAPWIAVWMQSWRGFLIATSIPFIMVPLFYFIVPESVQWLISKQKYEHAVDCLKRVAKINGKVVDENIYHEFIEECKRSHSQQQQEANTKVEPNLLGLFATPRLRRNTLILFFKSMVITLCYDAVSRNVQGLGISPFVMFSLSATTILPACLLLIALQDRIGRKAMASMSLLLSGIFISTTGALLFCKAEGSIGQSVTLVVTLSVIGRFGVTVAYNSGAQYATELIPTCVRGQGVAAVHVMGYAFTFFSSYILHTRQLFPPLPEIILGLISLLGAGLCLLLPETLNRTLPTSLNDGENFGRHERWYTFSFLEKRTTSTDTLSKSVSSMGTNNIQVTNCYF</sequence>
<feature type="transmembrane region" description="Helical" evidence="5">
    <location>
        <begin position="20"/>
        <end position="38"/>
    </location>
</feature>
<feature type="transmembrane region" description="Helical" evidence="5">
    <location>
        <begin position="113"/>
        <end position="132"/>
    </location>
</feature>
<feature type="domain" description="Major facilitator superfamily (MFS) profile" evidence="6">
    <location>
        <begin position="24"/>
        <end position="499"/>
    </location>
</feature>
<feature type="transmembrane region" description="Helical" evidence="5">
    <location>
        <begin position="405"/>
        <end position="428"/>
    </location>
</feature>
<feature type="transmembrane region" description="Helical" evidence="5">
    <location>
        <begin position="225"/>
        <end position="246"/>
    </location>
</feature>
<keyword evidence="8" id="KW-1185">Reference proteome</keyword>
<feature type="transmembrane region" description="Helical" evidence="5">
    <location>
        <begin position="139"/>
        <end position="160"/>
    </location>
</feature>
<evidence type="ECO:0000256" key="5">
    <source>
        <dbReference type="SAM" id="Phobius"/>
    </source>
</evidence>
<proteinExistence type="predicted"/>
<organism evidence="7 8">
    <name type="scientific">Stomoxys calcitrans</name>
    <name type="common">Stable fly</name>
    <name type="synonym">Conops calcitrans</name>
    <dbReference type="NCBI Taxonomy" id="35570"/>
    <lineage>
        <taxon>Eukaryota</taxon>
        <taxon>Metazoa</taxon>
        <taxon>Ecdysozoa</taxon>
        <taxon>Arthropoda</taxon>
        <taxon>Hexapoda</taxon>
        <taxon>Insecta</taxon>
        <taxon>Pterygota</taxon>
        <taxon>Neoptera</taxon>
        <taxon>Endopterygota</taxon>
        <taxon>Diptera</taxon>
        <taxon>Brachycera</taxon>
        <taxon>Muscomorpha</taxon>
        <taxon>Muscoidea</taxon>
        <taxon>Muscidae</taxon>
        <taxon>Stomoxys</taxon>
    </lineage>
</organism>
<evidence type="ECO:0000256" key="3">
    <source>
        <dbReference type="ARBA" id="ARBA00022989"/>
    </source>
</evidence>
<dbReference type="SUPFAM" id="SSF103473">
    <property type="entry name" value="MFS general substrate transporter"/>
    <property type="match status" value="1"/>
</dbReference>
<dbReference type="GO" id="GO:0022857">
    <property type="term" value="F:transmembrane transporter activity"/>
    <property type="evidence" value="ECO:0007669"/>
    <property type="project" value="InterPro"/>
</dbReference>
<dbReference type="OrthoDB" id="3936150at2759"/>
<dbReference type="Proteomes" id="UP000095300">
    <property type="component" value="Unassembled WGS sequence"/>
</dbReference>
<feature type="transmembrane region" description="Helical" evidence="5">
    <location>
        <begin position="382"/>
        <end position="399"/>
    </location>
</feature>
<comment type="subcellular location">
    <subcellularLocation>
        <location evidence="1">Membrane</location>
        <topology evidence="1">Multi-pass membrane protein</topology>
    </subcellularLocation>
</comment>
<gene>
    <name evidence="7" type="primary">106081493</name>
</gene>
<evidence type="ECO:0000259" key="6">
    <source>
        <dbReference type="PROSITE" id="PS50850"/>
    </source>
</evidence>
<feature type="transmembrane region" description="Helical" evidence="5">
    <location>
        <begin position="198"/>
        <end position="219"/>
    </location>
</feature>
<protein>
    <recommendedName>
        <fullName evidence="6">Major facilitator superfamily (MFS) profile domain-containing protein</fullName>
    </recommendedName>
</protein>
<feature type="transmembrane region" description="Helical" evidence="5">
    <location>
        <begin position="478"/>
        <end position="495"/>
    </location>
</feature>
<dbReference type="GO" id="GO:0016020">
    <property type="term" value="C:membrane"/>
    <property type="evidence" value="ECO:0007669"/>
    <property type="project" value="UniProtKB-SubCell"/>
</dbReference>
<evidence type="ECO:0000256" key="4">
    <source>
        <dbReference type="ARBA" id="ARBA00023136"/>
    </source>
</evidence>
<feature type="transmembrane region" description="Helical" evidence="5">
    <location>
        <begin position="166"/>
        <end position="186"/>
    </location>
</feature>
<reference evidence="7" key="1">
    <citation type="submission" date="2020-05" db="UniProtKB">
        <authorList>
            <consortium name="EnsemblMetazoa"/>
        </authorList>
    </citation>
    <scope>IDENTIFICATION</scope>
    <source>
        <strain evidence="7">USDA</strain>
    </source>
</reference>
<evidence type="ECO:0000256" key="2">
    <source>
        <dbReference type="ARBA" id="ARBA00022692"/>
    </source>
</evidence>
<dbReference type="EnsemblMetazoa" id="SCAU005406-RA">
    <property type="protein sequence ID" value="SCAU005406-PA"/>
    <property type="gene ID" value="SCAU005406"/>
</dbReference>
<dbReference type="Gene3D" id="1.20.1250.20">
    <property type="entry name" value="MFS general substrate transporter like domains"/>
    <property type="match status" value="1"/>
</dbReference>
<dbReference type="Pfam" id="PF00083">
    <property type="entry name" value="Sugar_tr"/>
    <property type="match status" value="1"/>
</dbReference>
<keyword evidence="4 5" id="KW-0472">Membrane</keyword>
<evidence type="ECO:0000313" key="8">
    <source>
        <dbReference type="Proteomes" id="UP000095300"/>
    </source>
</evidence>